<dbReference type="GO" id="GO:0043190">
    <property type="term" value="C:ATP-binding cassette (ABC) transporter complex"/>
    <property type="evidence" value="ECO:0007669"/>
    <property type="project" value="InterPro"/>
</dbReference>
<dbReference type="Gene3D" id="3.40.190.10">
    <property type="entry name" value="Periplasmic binding protein-like II"/>
    <property type="match status" value="1"/>
</dbReference>
<dbReference type="InterPro" id="IPR030678">
    <property type="entry name" value="Peptide/Ni-bd"/>
</dbReference>
<protein>
    <submittedName>
        <fullName evidence="4">ABC transporter substrate-binding protein</fullName>
    </submittedName>
</protein>
<accession>A0A4Z0CBJ5</accession>
<dbReference type="GO" id="GO:0030288">
    <property type="term" value="C:outer membrane-bounded periplasmic space"/>
    <property type="evidence" value="ECO:0007669"/>
    <property type="project" value="TreeGrafter"/>
</dbReference>
<name>A0A4Z0CBJ5_9BURK</name>
<keyword evidence="5" id="KW-1185">Reference proteome</keyword>
<dbReference type="GO" id="GO:1904680">
    <property type="term" value="F:peptide transmembrane transporter activity"/>
    <property type="evidence" value="ECO:0007669"/>
    <property type="project" value="TreeGrafter"/>
</dbReference>
<comment type="caution">
    <text evidence="4">The sequence shown here is derived from an EMBL/GenBank/DDBJ whole genome shotgun (WGS) entry which is preliminary data.</text>
</comment>
<dbReference type="PANTHER" id="PTHR30290:SF64">
    <property type="entry name" value="ABC TRANSPORTER PERIPLASMIC BINDING PROTEIN"/>
    <property type="match status" value="1"/>
</dbReference>
<dbReference type="SUPFAM" id="SSF53850">
    <property type="entry name" value="Periplasmic binding protein-like II"/>
    <property type="match status" value="1"/>
</dbReference>
<feature type="chain" id="PRO_5021475290" evidence="2">
    <location>
        <begin position="22"/>
        <end position="602"/>
    </location>
</feature>
<dbReference type="PANTHER" id="PTHR30290">
    <property type="entry name" value="PERIPLASMIC BINDING COMPONENT OF ABC TRANSPORTER"/>
    <property type="match status" value="1"/>
</dbReference>
<dbReference type="RefSeq" id="WP_135248199.1">
    <property type="nucleotide sequence ID" value="NZ_SMLK01000001.1"/>
</dbReference>
<dbReference type="GO" id="GO:0015833">
    <property type="term" value="P:peptide transport"/>
    <property type="evidence" value="ECO:0007669"/>
    <property type="project" value="TreeGrafter"/>
</dbReference>
<feature type="domain" description="Solute-binding protein family 5" evidence="3">
    <location>
        <begin position="100"/>
        <end position="508"/>
    </location>
</feature>
<dbReference type="AlphaFoldDB" id="A0A4Z0CBJ5"/>
<reference evidence="4 5" key="1">
    <citation type="submission" date="2019-03" db="EMBL/GenBank/DDBJ databases">
        <title>Ramlibacter sp. 18x22-1, whole genome shotgun sequence.</title>
        <authorList>
            <person name="Zhang X."/>
            <person name="Feng G."/>
            <person name="Zhu H."/>
        </authorList>
    </citation>
    <scope>NUCLEOTIDE SEQUENCE [LARGE SCALE GENOMIC DNA]</scope>
    <source>
        <strain evidence="4 5">18x22-1</strain>
    </source>
</reference>
<dbReference type="InterPro" id="IPR039424">
    <property type="entry name" value="SBP_5"/>
</dbReference>
<dbReference type="CDD" id="cd08497">
    <property type="entry name" value="MbnE-like"/>
    <property type="match status" value="1"/>
</dbReference>
<organism evidence="4 5">
    <name type="scientific">Ramlibacter humi</name>
    <dbReference type="NCBI Taxonomy" id="2530451"/>
    <lineage>
        <taxon>Bacteria</taxon>
        <taxon>Pseudomonadati</taxon>
        <taxon>Pseudomonadota</taxon>
        <taxon>Betaproteobacteria</taxon>
        <taxon>Burkholderiales</taxon>
        <taxon>Comamonadaceae</taxon>
        <taxon>Ramlibacter</taxon>
    </lineage>
</organism>
<dbReference type="PIRSF" id="PIRSF002741">
    <property type="entry name" value="MppA"/>
    <property type="match status" value="1"/>
</dbReference>
<gene>
    <name evidence="4" type="ORF">EZ216_03625</name>
</gene>
<dbReference type="GO" id="GO:0042884">
    <property type="term" value="P:microcin transport"/>
    <property type="evidence" value="ECO:0007669"/>
    <property type="project" value="TreeGrafter"/>
</dbReference>
<evidence type="ECO:0000259" key="3">
    <source>
        <dbReference type="Pfam" id="PF00496"/>
    </source>
</evidence>
<proteinExistence type="predicted"/>
<dbReference type="Pfam" id="PF00496">
    <property type="entry name" value="SBP_bac_5"/>
    <property type="match status" value="1"/>
</dbReference>
<evidence type="ECO:0000313" key="5">
    <source>
        <dbReference type="Proteomes" id="UP000297839"/>
    </source>
</evidence>
<dbReference type="OrthoDB" id="9803988at2"/>
<keyword evidence="1 2" id="KW-0732">Signal</keyword>
<sequence length="602" mass="67693">MRGWVLPLVIALTAAAAPSWAAHAYAQFGDVKYPPGFTHFDYVNPAAPKGGEIRMVPPTRNTNFDKFNPFTLKGTPPHAIDALMFDSLLTGDLDEPATAYGLLAEDVDVAPDGLSATFRLRPEARFHHGKPVLAADVVHSLNTLKSPQAAPQFHTIYAEVKQAVAVNERTVRFDFASPNPELPLIAGSMAVFSRDWGAGKPFDQVVSEIPIGSGPYRIANPRLGGRDITYTRDPNYWARDLPVRRGQFNFDRITFKIYLDETSRFEGLKAGEFDFMREFISRNWARQYKGKQFDSGELKKGTFTNRNPGDFQGYVFNLRKPKFRDPRVRQAIGLAVDFEWMNRQLFYGLYKRVQGYFPNSDFHAEGLPKPDELALLEPLRGKLRPEVFGPAAQPSSTAPPNSLRENLRRAQQLLKDAGWTYRDGALRNAQGEPFVIEFLNDQPSIVRIVAPFQKSLEKLGIQFVYRSVDYSLSKQKMDAFDFEMTSVRIPASLTPGSDLMERFGSKAAATPGSANIWGIADPAVDALLQKVVSARSRPELNTAMRALDRVLGHGYYSVPQYYSDNFLVGYRPRRFVLPAVTPPYYDVDPWAMSTWWASPENR</sequence>
<dbReference type="EMBL" id="SMLK01000001">
    <property type="protein sequence ID" value="TFZ08262.1"/>
    <property type="molecule type" value="Genomic_DNA"/>
</dbReference>
<feature type="signal peptide" evidence="2">
    <location>
        <begin position="1"/>
        <end position="21"/>
    </location>
</feature>
<evidence type="ECO:0000256" key="1">
    <source>
        <dbReference type="ARBA" id="ARBA00022729"/>
    </source>
</evidence>
<evidence type="ECO:0000313" key="4">
    <source>
        <dbReference type="EMBL" id="TFZ08262.1"/>
    </source>
</evidence>
<evidence type="ECO:0000256" key="2">
    <source>
        <dbReference type="SAM" id="SignalP"/>
    </source>
</evidence>
<dbReference type="InterPro" id="IPR000914">
    <property type="entry name" value="SBP_5_dom"/>
</dbReference>
<dbReference type="Proteomes" id="UP000297839">
    <property type="component" value="Unassembled WGS sequence"/>
</dbReference>
<dbReference type="Gene3D" id="3.10.105.10">
    <property type="entry name" value="Dipeptide-binding Protein, Domain 3"/>
    <property type="match status" value="1"/>
</dbReference>